<name>A0A4P9Y3E8_9FUNG</name>
<dbReference type="OrthoDB" id="10546311at2759"/>
<feature type="domain" description="Protein kinase" evidence="1">
    <location>
        <begin position="80"/>
        <end position="429"/>
    </location>
</feature>
<dbReference type="AlphaFoldDB" id="A0A4P9Y3E8"/>
<dbReference type="InterPro" id="IPR011009">
    <property type="entry name" value="Kinase-like_dom_sf"/>
</dbReference>
<dbReference type="GO" id="GO:0005524">
    <property type="term" value="F:ATP binding"/>
    <property type="evidence" value="ECO:0007669"/>
    <property type="project" value="InterPro"/>
</dbReference>
<keyword evidence="3" id="KW-1185">Reference proteome</keyword>
<dbReference type="EMBL" id="KZ988047">
    <property type="protein sequence ID" value="RKP13333.1"/>
    <property type="molecule type" value="Genomic_DNA"/>
</dbReference>
<dbReference type="SUPFAM" id="SSF56112">
    <property type="entry name" value="Protein kinase-like (PK-like)"/>
    <property type="match status" value="1"/>
</dbReference>
<sequence>MASKLVYLSSSEASGPSILHQLFQNAVVEARPSGHVGRISEVLQKAFYLRQVQCSELTSNYALNSNERLPPLFPSVDEAFKKWPIVGYPAWGKFALRAFLQAINLEKAKHDKKSRAHGKTDDDPDTILAFFQTSTGRQAPMTIDPSNSMHDNVIKGRWFFSALTSQSTKVSLHFIRKTGIIGQDRTIRDIKKTIEAFVASPNSVLQLLDVYVTHPTHWILVTPRVSFPLSRLLKEPKLIKLWGSSLQPENPIPEWVIRDIFIAVIHAAQELHSMRIVHRNLQPESIFCLKTPTTPCNPKFSRFSFAKGSEDSMQEALGVSNRRYLPLGAKDEAVSKLKERHYQRADIRFIVLSIYDLFDTPNPKRPGKDRASYFDRKWDIKNSLDRPVSPTIHSLLEKVLPQERWIEDPMSMDDLVAVANQWKKEPLGH</sequence>
<organism evidence="2 3">
    <name type="scientific">Piptocephalis cylindrospora</name>
    <dbReference type="NCBI Taxonomy" id="1907219"/>
    <lineage>
        <taxon>Eukaryota</taxon>
        <taxon>Fungi</taxon>
        <taxon>Fungi incertae sedis</taxon>
        <taxon>Zoopagomycota</taxon>
        <taxon>Zoopagomycotina</taxon>
        <taxon>Zoopagomycetes</taxon>
        <taxon>Zoopagales</taxon>
        <taxon>Piptocephalidaceae</taxon>
        <taxon>Piptocephalis</taxon>
    </lineage>
</organism>
<dbReference type="GO" id="GO:0004672">
    <property type="term" value="F:protein kinase activity"/>
    <property type="evidence" value="ECO:0007669"/>
    <property type="project" value="InterPro"/>
</dbReference>
<gene>
    <name evidence="2" type="ORF">BJ684DRAFT_20163</name>
</gene>
<dbReference type="Gene3D" id="1.10.510.10">
    <property type="entry name" value="Transferase(Phosphotransferase) domain 1"/>
    <property type="match status" value="1"/>
</dbReference>
<protein>
    <recommendedName>
        <fullName evidence="1">Protein kinase domain-containing protein</fullName>
    </recommendedName>
</protein>
<accession>A0A4P9Y3E8</accession>
<dbReference type="PROSITE" id="PS50011">
    <property type="entry name" value="PROTEIN_KINASE_DOM"/>
    <property type="match status" value="1"/>
</dbReference>
<reference evidence="3" key="1">
    <citation type="journal article" date="2018" name="Nat. Microbiol.">
        <title>Leveraging single-cell genomics to expand the fungal tree of life.</title>
        <authorList>
            <person name="Ahrendt S.R."/>
            <person name="Quandt C.A."/>
            <person name="Ciobanu D."/>
            <person name="Clum A."/>
            <person name="Salamov A."/>
            <person name="Andreopoulos B."/>
            <person name="Cheng J.F."/>
            <person name="Woyke T."/>
            <person name="Pelin A."/>
            <person name="Henrissat B."/>
            <person name="Reynolds N.K."/>
            <person name="Benny G.L."/>
            <person name="Smith M.E."/>
            <person name="James T.Y."/>
            <person name="Grigoriev I.V."/>
        </authorList>
    </citation>
    <scope>NUCLEOTIDE SEQUENCE [LARGE SCALE GENOMIC DNA]</scope>
</reference>
<evidence type="ECO:0000313" key="3">
    <source>
        <dbReference type="Proteomes" id="UP000267251"/>
    </source>
</evidence>
<proteinExistence type="predicted"/>
<dbReference type="Proteomes" id="UP000267251">
    <property type="component" value="Unassembled WGS sequence"/>
</dbReference>
<dbReference type="InterPro" id="IPR000719">
    <property type="entry name" value="Prot_kinase_dom"/>
</dbReference>
<evidence type="ECO:0000313" key="2">
    <source>
        <dbReference type="EMBL" id="RKP13333.1"/>
    </source>
</evidence>
<evidence type="ECO:0000259" key="1">
    <source>
        <dbReference type="PROSITE" id="PS50011"/>
    </source>
</evidence>